<protein>
    <submittedName>
        <fullName evidence="2">14701_t:CDS:1</fullName>
    </submittedName>
</protein>
<feature type="non-terminal residue" evidence="2">
    <location>
        <position position="1"/>
    </location>
</feature>
<reference evidence="2" key="1">
    <citation type="submission" date="2021-06" db="EMBL/GenBank/DDBJ databases">
        <authorList>
            <person name="Kallberg Y."/>
            <person name="Tangrot J."/>
            <person name="Rosling A."/>
        </authorList>
    </citation>
    <scope>NUCLEOTIDE SEQUENCE</scope>
    <source>
        <strain evidence="2">MA453B</strain>
    </source>
</reference>
<dbReference type="EMBL" id="CAJVPY010010871">
    <property type="protein sequence ID" value="CAG8722470.1"/>
    <property type="molecule type" value="Genomic_DNA"/>
</dbReference>
<feature type="region of interest" description="Disordered" evidence="1">
    <location>
        <begin position="578"/>
        <end position="600"/>
    </location>
</feature>
<dbReference type="AlphaFoldDB" id="A0A9N9I793"/>
<accession>A0A9N9I793</accession>
<keyword evidence="3" id="KW-1185">Reference proteome</keyword>
<sequence>DCNLVRESIHGIQTVMWSASDKTNSVYNVDLHQLLSDIFPIWITMKKQANVKKIKSYPAPSTFALLYNLIDHHVKDKQLLIHRPPECVGPPVQIYHNVFSQFLRDYRNEDLEMGREHYQWTLEFIHEMAKLYPSEADRSEVFKEKMRELFGEDLITIQLEDKSSNYGIKNEIGTGSCDPTVQAGASFAKYYTQKTYREALKWCNWPSFILCLAGPWVCILGAVYVEKPIVDPLTDFIPLIPTNNRVHAEQVARLFKALYLGVNRLKEYYLSLDKPISQNLQRFFPYPNQYVHQGTTVEFAYEGKLLDHKLLWKAVTKDGQKIIVKFAWQYNQRAHELCSEIGKAPKLFYINKEVVDGFYMVVMDYIEAVPLYYCDSLSHDEYKTILECVEEAIDKLHDENIVFADLRDSNILVNKSQGQLMTLEQGSSVVDGQPEIGKEAVAEVQACLGKLPVSTVDISGLPQQTDKQNSVNTKVIDNKVIENKEIDDFYPEEPANVPHSVMTQFERCKPDHKENDVVPEVPASPRTSEEKKMDFFLDEVNKKRVGDEIRQRNREKKLLHESANQEIFLNISSVKTVTDHDDRCSPENSEKHGNSVTNRDDQQKIIPVTADDDDVTELSKNQNIEQELTKELLSGSITVPSLSSETTKHPHEAHHAPFAMESIGIMDYMANGIEMEQNIALLATVQAMNSSS</sequence>
<dbReference type="InterPro" id="IPR011009">
    <property type="entry name" value="Kinase-like_dom_sf"/>
</dbReference>
<comment type="caution">
    <text evidence="2">The sequence shown here is derived from an EMBL/GenBank/DDBJ whole genome shotgun (WGS) entry which is preliminary data.</text>
</comment>
<gene>
    <name evidence="2" type="ORF">DERYTH_LOCUS14433</name>
</gene>
<dbReference type="OrthoDB" id="2315594at2759"/>
<dbReference type="Proteomes" id="UP000789405">
    <property type="component" value="Unassembled WGS sequence"/>
</dbReference>
<organism evidence="2 3">
    <name type="scientific">Dentiscutata erythropus</name>
    <dbReference type="NCBI Taxonomy" id="1348616"/>
    <lineage>
        <taxon>Eukaryota</taxon>
        <taxon>Fungi</taxon>
        <taxon>Fungi incertae sedis</taxon>
        <taxon>Mucoromycota</taxon>
        <taxon>Glomeromycotina</taxon>
        <taxon>Glomeromycetes</taxon>
        <taxon>Diversisporales</taxon>
        <taxon>Gigasporaceae</taxon>
        <taxon>Dentiscutata</taxon>
    </lineage>
</organism>
<proteinExistence type="predicted"/>
<dbReference type="Gene3D" id="1.10.510.10">
    <property type="entry name" value="Transferase(Phosphotransferase) domain 1"/>
    <property type="match status" value="1"/>
</dbReference>
<evidence type="ECO:0000313" key="2">
    <source>
        <dbReference type="EMBL" id="CAG8722470.1"/>
    </source>
</evidence>
<dbReference type="SUPFAM" id="SSF56112">
    <property type="entry name" value="Protein kinase-like (PK-like)"/>
    <property type="match status" value="1"/>
</dbReference>
<name>A0A9N9I793_9GLOM</name>
<evidence type="ECO:0000313" key="3">
    <source>
        <dbReference type="Proteomes" id="UP000789405"/>
    </source>
</evidence>
<evidence type="ECO:0000256" key="1">
    <source>
        <dbReference type="SAM" id="MobiDB-lite"/>
    </source>
</evidence>